<feature type="compositionally biased region" description="Low complexity" evidence="1">
    <location>
        <begin position="37"/>
        <end position="48"/>
    </location>
</feature>
<keyword evidence="2" id="KW-0732">Signal</keyword>
<evidence type="ECO:0000313" key="4">
    <source>
        <dbReference type="Proteomes" id="UP000069620"/>
    </source>
</evidence>
<dbReference type="EMBL" id="BCSX01000011">
    <property type="protein sequence ID" value="GAS86820.1"/>
    <property type="molecule type" value="Genomic_DNA"/>
</dbReference>
<gene>
    <name evidence="3" type="ORF">RMCB_0916</name>
</gene>
<feature type="compositionally biased region" description="Pro residues" evidence="1">
    <location>
        <begin position="49"/>
        <end position="61"/>
    </location>
</feature>
<feature type="region of interest" description="Disordered" evidence="1">
    <location>
        <begin position="26"/>
        <end position="80"/>
    </location>
</feature>
<dbReference type="STRING" id="146020.RMCB_0916"/>
<feature type="signal peptide" evidence="2">
    <location>
        <begin position="1"/>
        <end position="24"/>
    </location>
</feature>
<reference evidence="4" key="1">
    <citation type="journal article" date="2016" name="Genome Announc.">
        <title>Draft Genome Sequences of Five Rapidly Growing Mycobacterium Species, M. thermoresistibile, M. fortuitum subsp. acetamidolyticum, M. canariasense, M. brisbanense, and M. novocastrense.</title>
        <authorList>
            <person name="Katahira K."/>
            <person name="Ogura Y."/>
            <person name="Gotoh Y."/>
            <person name="Hayashi T."/>
        </authorList>
    </citation>
    <scope>NUCLEOTIDE SEQUENCE [LARGE SCALE GENOMIC DNA]</scope>
    <source>
        <strain evidence="4">JCM15654</strain>
    </source>
</reference>
<organism evidence="3 4">
    <name type="scientific">Mycolicibacterium brisbanense</name>
    <dbReference type="NCBI Taxonomy" id="146020"/>
    <lineage>
        <taxon>Bacteria</taxon>
        <taxon>Bacillati</taxon>
        <taxon>Actinomycetota</taxon>
        <taxon>Actinomycetes</taxon>
        <taxon>Mycobacteriales</taxon>
        <taxon>Mycobacteriaceae</taxon>
        <taxon>Mycolicibacterium</taxon>
    </lineage>
</organism>
<proteinExistence type="predicted"/>
<feature type="chain" id="PRO_5007148486" evidence="2">
    <location>
        <begin position="25"/>
        <end position="140"/>
    </location>
</feature>
<comment type="caution">
    <text evidence="3">The sequence shown here is derived from an EMBL/GenBank/DDBJ whole genome shotgun (WGS) entry which is preliminary data.</text>
</comment>
<evidence type="ECO:0000313" key="3">
    <source>
        <dbReference type="EMBL" id="GAS86820.1"/>
    </source>
</evidence>
<dbReference type="AlphaFoldDB" id="A0A117I4E2"/>
<accession>A0A117I4E2</accession>
<protein>
    <submittedName>
        <fullName evidence="3">Uncharacterized protein</fullName>
    </submittedName>
</protein>
<reference evidence="4" key="2">
    <citation type="submission" date="2016-02" db="EMBL/GenBank/DDBJ databases">
        <title>Draft genome sequence of five rapidly growing Mycobacterium species.</title>
        <authorList>
            <person name="Katahira K."/>
            <person name="Gotou Y."/>
            <person name="Iida K."/>
            <person name="Ogura Y."/>
            <person name="Hayashi T."/>
        </authorList>
    </citation>
    <scope>NUCLEOTIDE SEQUENCE [LARGE SCALE GENOMIC DNA]</scope>
    <source>
        <strain evidence="4">JCM15654</strain>
    </source>
</reference>
<evidence type="ECO:0000256" key="2">
    <source>
        <dbReference type="SAM" id="SignalP"/>
    </source>
</evidence>
<dbReference type="Proteomes" id="UP000069620">
    <property type="component" value="Unassembled WGS sequence"/>
</dbReference>
<keyword evidence="4" id="KW-1185">Reference proteome</keyword>
<evidence type="ECO:0000256" key="1">
    <source>
        <dbReference type="SAM" id="MobiDB-lite"/>
    </source>
</evidence>
<sequence>MQRSMTAVIATAAICLAGCTEVTAGAPMADPDQTGITTTTATTTTSRPRPTPTANPLPPEVTPGTSAASTPPPNGMSTTCDEYSAFDDPTKMGMVQLLGDNGYPGLKKNPFLWVSFIGAMCVLADPGATVVQAINKKVPG</sequence>
<dbReference type="OrthoDB" id="4632396at2"/>
<name>A0A117I4E2_9MYCO</name>